<dbReference type="STRING" id="71999.KPaMU14_10890"/>
<keyword evidence="14" id="KW-1185">Reference proteome</keyword>
<comment type="similarity">
    <text evidence="2 10">Belongs to the disproportionating enzyme family.</text>
</comment>
<feature type="compositionally biased region" description="Polar residues" evidence="11">
    <location>
        <begin position="753"/>
        <end position="764"/>
    </location>
</feature>
<comment type="caution">
    <text evidence="13">The sequence shown here is derived from an EMBL/GenBank/DDBJ whole genome shotgun (WGS) entry which is preliminary data.</text>
</comment>
<evidence type="ECO:0000256" key="2">
    <source>
        <dbReference type="ARBA" id="ARBA00005684"/>
    </source>
</evidence>
<dbReference type="PANTHER" id="PTHR32438">
    <property type="entry name" value="4-ALPHA-GLUCANOTRANSFERASE DPE1, CHLOROPLASTIC/AMYLOPLASTIC"/>
    <property type="match status" value="1"/>
</dbReference>
<keyword evidence="7 10" id="KW-0119">Carbohydrate metabolism</keyword>
<dbReference type="InterPro" id="IPR003385">
    <property type="entry name" value="Glyco_hydro_77"/>
</dbReference>
<evidence type="ECO:0000256" key="5">
    <source>
        <dbReference type="ARBA" id="ARBA00022676"/>
    </source>
</evidence>
<dbReference type="SUPFAM" id="SSF51445">
    <property type="entry name" value="(Trans)glycosidases"/>
    <property type="match status" value="1"/>
</dbReference>
<sequence>MDQPQERLSTSTGPTSTGGSPSGQTLRRLAEQLGVSTSYEGFDGQEAQVPDATLSSVLTALDLDVSSERAALDSLQEHLDAPWRRLLPPVVIAVEGRDDSFPVHVPSGSEPTVELFAGERTRPLEAVPGSLSTREIDGCPVDRILYRIPSDLAPEWYELRASAPEIDHGVPTEVELAVTPARLSTTDRLQDKRRWGWAVQLYSVASNRTWGVGDLNDLAGLAAIGGEQGADYILINPLHASEPVPPLEASPYLPVTRRFFNPLYLRIAGIPEIVYLRPGDAEVVQTLDAIQRRRILEVDDVERDSVYAAKLKALELLYTVRRSAQRQQQLRRFAAEGGQQLQDFALWCAIREEIGKDSPLWEDEAAGPDSPYAVEARTRLQSRVHFHIWLQWLLDEQLASAQQAADSAGMAIGVMHDLAVGVSKDGADAWSLNRSLARGVSVGAPADMYNQQGQDWSQPPWHPFRLAEAGYRPWREMLRGIFRHAGGIRIDHIMGLFRLWWIPEGNRASEGAYVYYDHEAMLGILALEAQRAGVVVVGEDLGTVEPWVREELAARGVLGTSVLWFETEGDGPKDPRDYRVETMASVGTHDFPPTAGYLQGVQVDLRDELGLLERPVEQERAEAQQTLQRWLDAVGAEGLLPEEASEQQTVEALHAYLGLAPSLLHCVQLVDAVGERRVQNQPGTTGEQHPNWRIPLADDEGRRVLLEGIQGSERVRSLSAVMNRALGRGMRRQNREGAPSQPRTMDPDAPTAPWTTGSVSPVEG</sequence>
<evidence type="ECO:0000313" key="13">
    <source>
        <dbReference type="EMBL" id="EME37368.1"/>
    </source>
</evidence>
<keyword evidence="5 10" id="KW-0328">Glycosyltransferase</keyword>
<organism evidence="13 14">
    <name type="scientific">Kocuria palustris PEL</name>
    <dbReference type="NCBI Taxonomy" id="1236550"/>
    <lineage>
        <taxon>Bacteria</taxon>
        <taxon>Bacillati</taxon>
        <taxon>Actinomycetota</taxon>
        <taxon>Actinomycetes</taxon>
        <taxon>Micrococcales</taxon>
        <taxon>Micrococcaceae</taxon>
        <taxon>Kocuria</taxon>
    </lineage>
</organism>
<dbReference type="InterPro" id="IPR017853">
    <property type="entry name" value="GH"/>
</dbReference>
<dbReference type="NCBIfam" id="TIGR00217">
    <property type="entry name" value="malQ"/>
    <property type="match status" value="1"/>
</dbReference>
<evidence type="ECO:0000256" key="4">
    <source>
        <dbReference type="ARBA" id="ARBA00020295"/>
    </source>
</evidence>
<reference evidence="13 14" key="1">
    <citation type="journal article" date="2014" name="Genome Announc.">
        <title>Draft Genome Sequence of Kocuria palustris PEL.</title>
        <authorList>
            <person name="Sharma G."/>
            <person name="Khatri I."/>
            <person name="Subramanian S."/>
        </authorList>
    </citation>
    <scope>NUCLEOTIDE SEQUENCE [LARGE SCALE GENOMIC DNA]</scope>
    <source>
        <strain evidence="13 14">PEL</strain>
    </source>
</reference>
<evidence type="ECO:0000256" key="6">
    <source>
        <dbReference type="ARBA" id="ARBA00022679"/>
    </source>
</evidence>
<keyword evidence="6 10" id="KW-0808">Transferase</keyword>
<evidence type="ECO:0000259" key="12">
    <source>
        <dbReference type="Pfam" id="PF21226"/>
    </source>
</evidence>
<evidence type="ECO:0000256" key="10">
    <source>
        <dbReference type="RuleBase" id="RU361207"/>
    </source>
</evidence>
<evidence type="ECO:0000256" key="11">
    <source>
        <dbReference type="SAM" id="MobiDB-lite"/>
    </source>
</evidence>
<dbReference type="Pfam" id="PF21226">
    <property type="entry name" value="MalQ_N"/>
    <property type="match status" value="1"/>
</dbReference>
<dbReference type="PANTHER" id="PTHR32438:SF5">
    <property type="entry name" value="4-ALPHA-GLUCANOTRANSFERASE DPE1, CHLOROPLASTIC_AMYLOPLASTIC"/>
    <property type="match status" value="1"/>
</dbReference>
<evidence type="ECO:0000256" key="7">
    <source>
        <dbReference type="ARBA" id="ARBA00023277"/>
    </source>
</evidence>
<dbReference type="GO" id="GO:0005975">
    <property type="term" value="P:carbohydrate metabolic process"/>
    <property type="evidence" value="ECO:0007669"/>
    <property type="project" value="InterPro"/>
</dbReference>
<evidence type="ECO:0000256" key="9">
    <source>
        <dbReference type="ARBA" id="ARBA00031501"/>
    </source>
</evidence>
<feature type="region of interest" description="Disordered" evidence="11">
    <location>
        <begin position="1"/>
        <end position="27"/>
    </location>
</feature>
<proteinExistence type="inferred from homology"/>
<feature type="region of interest" description="Disordered" evidence="11">
    <location>
        <begin position="725"/>
        <end position="764"/>
    </location>
</feature>
<dbReference type="Pfam" id="PF02446">
    <property type="entry name" value="Glyco_hydro_77"/>
    <property type="match status" value="1"/>
</dbReference>
<name>M2XX34_9MICC</name>
<gene>
    <name evidence="13" type="ORF">C884_01876</name>
</gene>
<dbReference type="EC" id="2.4.1.25" evidence="3 10"/>
<dbReference type="Gene3D" id="3.20.20.80">
    <property type="entry name" value="Glycosidases"/>
    <property type="match status" value="1"/>
</dbReference>
<dbReference type="EMBL" id="ANHZ02000004">
    <property type="protein sequence ID" value="EME37368.1"/>
    <property type="molecule type" value="Genomic_DNA"/>
</dbReference>
<dbReference type="InterPro" id="IPR048458">
    <property type="entry name" value="MalQ_N"/>
</dbReference>
<feature type="domain" description="MalQ N-terminal beta-sandwich" evidence="12">
    <location>
        <begin position="87"/>
        <end position="180"/>
    </location>
</feature>
<dbReference type="Proteomes" id="UP000009877">
    <property type="component" value="Unassembled WGS sequence"/>
</dbReference>
<evidence type="ECO:0000256" key="3">
    <source>
        <dbReference type="ARBA" id="ARBA00012560"/>
    </source>
</evidence>
<dbReference type="GO" id="GO:0004134">
    <property type="term" value="F:4-alpha-glucanotransferase activity"/>
    <property type="evidence" value="ECO:0007669"/>
    <property type="project" value="UniProtKB-EC"/>
</dbReference>
<accession>M2XX34</accession>
<comment type="catalytic activity">
    <reaction evidence="1 10">
        <text>Transfers a segment of a (1-&gt;4)-alpha-D-glucan to a new position in an acceptor, which may be glucose or a (1-&gt;4)-alpha-D-glucan.</text>
        <dbReference type="EC" id="2.4.1.25"/>
    </reaction>
</comment>
<evidence type="ECO:0000256" key="8">
    <source>
        <dbReference type="ARBA" id="ARBA00031423"/>
    </source>
</evidence>
<dbReference type="AlphaFoldDB" id="M2XX34"/>
<evidence type="ECO:0000256" key="1">
    <source>
        <dbReference type="ARBA" id="ARBA00000439"/>
    </source>
</evidence>
<protein>
    <recommendedName>
        <fullName evidence="4 10">4-alpha-glucanotransferase</fullName>
        <ecNumber evidence="3 10">2.4.1.25</ecNumber>
    </recommendedName>
    <alternativeName>
        <fullName evidence="8 10">Amylomaltase</fullName>
    </alternativeName>
    <alternativeName>
        <fullName evidence="9 10">Disproportionating enzyme</fullName>
    </alternativeName>
</protein>
<evidence type="ECO:0000313" key="14">
    <source>
        <dbReference type="Proteomes" id="UP000009877"/>
    </source>
</evidence>
<feature type="compositionally biased region" description="Low complexity" evidence="11">
    <location>
        <begin position="9"/>
        <end position="23"/>
    </location>
</feature>